<dbReference type="GO" id="GO:0009408">
    <property type="term" value="P:response to heat"/>
    <property type="evidence" value="ECO:0007669"/>
    <property type="project" value="TreeGrafter"/>
</dbReference>
<comment type="similarity">
    <text evidence="1 2">Belongs to the small heat shock protein (HSP20) family.</text>
</comment>
<feature type="compositionally biased region" description="Polar residues" evidence="3">
    <location>
        <begin position="255"/>
        <end position="267"/>
    </location>
</feature>
<organism evidence="5 6">
    <name type="scientific">Echinococcus multilocularis</name>
    <name type="common">Fox tapeworm</name>
    <dbReference type="NCBI Taxonomy" id="6211"/>
    <lineage>
        <taxon>Eukaryota</taxon>
        <taxon>Metazoa</taxon>
        <taxon>Spiralia</taxon>
        <taxon>Lophotrochozoa</taxon>
        <taxon>Platyhelminthes</taxon>
        <taxon>Cestoda</taxon>
        <taxon>Eucestoda</taxon>
        <taxon>Cyclophyllidea</taxon>
        <taxon>Taeniidae</taxon>
        <taxon>Echinococcus</taxon>
    </lineage>
</organism>
<dbReference type="OrthoDB" id="10060792at2759"/>
<dbReference type="SUPFAM" id="SSF49764">
    <property type="entry name" value="HSP20-like chaperones"/>
    <property type="match status" value="2"/>
</dbReference>
<keyword evidence="6" id="KW-1185">Reference proteome</keyword>
<dbReference type="PROSITE" id="PS01031">
    <property type="entry name" value="SHSP"/>
    <property type="match status" value="2"/>
</dbReference>
<sequence length="350" mass="39012">MAIYRSEMSVPIRVDTSGTRQPTAVPIIAGKGYSTLGGKSASSSSWINKSHHDDLFSRFDDSLVSARRSDSERWFEDMRRRFDERRRQWDAEMREMRSSFFNTPAFPLSRPEILTSASSHHHSPPSATEDCPVVTSYERGVDGNLHFLAQFDVQPFHQDDVHVTVRDSQIVVTAVREQRIGTSSTSKQVTRTVDLPRGAQESLITASISVDNVLLVDVPVGSTTQSLSFNTTPGSSGTSGLTTPSTLSGTGRSSHLSSRASPAPSFLSTQTRPRFHVEIPVGSDYKPEEIQIRTLNNRAYVSARHEERRSNRSTFREFSKEYDIPDHIDPKSIRARLEYGVLHLEGSALS</sequence>
<reference evidence="5" key="2">
    <citation type="submission" date="2015-11" db="EMBL/GenBank/DDBJ databases">
        <authorList>
            <person name="Zhang Y."/>
            <person name="Guo Z."/>
        </authorList>
    </citation>
    <scope>NUCLEOTIDE SEQUENCE</scope>
</reference>
<evidence type="ECO:0000256" key="1">
    <source>
        <dbReference type="PROSITE-ProRule" id="PRU00285"/>
    </source>
</evidence>
<name>A0A068Y957_ECHMU</name>
<dbReference type="Gene3D" id="2.60.40.790">
    <property type="match status" value="2"/>
</dbReference>
<dbReference type="GO" id="GO:0005737">
    <property type="term" value="C:cytoplasm"/>
    <property type="evidence" value="ECO:0007669"/>
    <property type="project" value="TreeGrafter"/>
</dbReference>
<evidence type="ECO:0000256" key="3">
    <source>
        <dbReference type="SAM" id="MobiDB-lite"/>
    </source>
</evidence>
<feature type="domain" description="SHSP" evidence="4">
    <location>
        <begin position="257"/>
        <end position="350"/>
    </location>
</feature>
<reference evidence="5" key="1">
    <citation type="journal article" date="2013" name="Nature">
        <title>The genomes of four tapeworm species reveal adaptations to parasitism.</title>
        <authorList>
            <person name="Tsai I.J."/>
            <person name="Zarowiecki M."/>
            <person name="Holroyd N."/>
            <person name="Garciarrubio A."/>
            <person name="Sanchez-Flores A."/>
            <person name="Brooks K.L."/>
            <person name="Tracey A."/>
            <person name="Bobes R.J."/>
            <person name="Fragoso G."/>
            <person name="Sciutto E."/>
            <person name="Aslett M."/>
            <person name="Beasley H."/>
            <person name="Bennett H.M."/>
            <person name="Cai J."/>
            <person name="Camicia F."/>
            <person name="Clark R."/>
            <person name="Cucher M."/>
            <person name="De Silva N."/>
            <person name="Day T.A."/>
            <person name="Deplazes P."/>
            <person name="Estrada K."/>
            <person name="Fernandez C."/>
            <person name="Holland P.W."/>
            <person name="Hou J."/>
            <person name="Hu S."/>
            <person name="Huckvale T."/>
            <person name="Hung S.S."/>
            <person name="Kamenetzky L."/>
            <person name="Keane J.A."/>
            <person name="Kiss F."/>
            <person name="Koziol U."/>
            <person name="Lambert O."/>
            <person name="Liu K."/>
            <person name="Luo X."/>
            <person name="Luo Y."/>
            <person name="Macchiaroli N."/>
            <person name="Nichol S."/>
            <person name="Paps J."/>
            <person name="Parkinson J."/>
            <person name="Pouchkina-Stantcheva N."/>
            <person name="Riddiford N."/>
            <person name="Rosenzvit M."/>
            <person name="Salinas G."/>
            <person name="Wasmuth J.D."/>
            <person name="Zamanian M."/>
            <person name="Zheng Y."/>
            <person name="Cai X."/>
            <person name="Soberon X."/>
            <person name="Olson P.D."/>
            <person name="Laclette J.P."/>
            <person name="Brehm K."/>
            <person name="Berriman M."/>
            <person name="Garciarrubio A."/>
            <person name="Bobes R.J."/>
            <person name="Fragoso G."/>
            <person name="Sanchez-Flores A."/>
            <person name="Estrada K."/>
            <person name="Cevallos M.A."/>
            <person name="Morett E."/>
            <person name="Gonzalez V."/>
            <person name="Portillo T."/>
            <person name="Ochoa-Leyva A."/>
            <person name="Jose M.V."/>
            <person name="Sciutto E."/>
            <person name="Landa A."/>
            <person name="Jimenez L."/>
            <person name="Valdes V."/>
            <person name="Carrero J.C."/>
            <person name="Larralde C."/>
            <person name="Morales-Montor J."/>
            <person name="Limon-Lason J."/>
            <person name="Soberon X."/>
            <person name="Laclette J.P."/>
        </authorList>
    </citation>
    <scope>NUCLEOTIDE SEQUENCE [LARGE SCALE GENOMIC DNA]</scope>
</reference>
<protein>
    <submittedName>
        <fullName evidence="5">Major egg antigen p40</fullName>
    </submittedName>
</protein>
<dbReference type="PANTHER" id="PTHR45640:SF26">
    <property type="entry name" value="RE23625P"/>
    <property type="match status" value="1"/>
</dbReference>
<evidence type="ECO:0000256" key="2">
    <source>
        <dbReference type="RuleBase" id="RU003616"/>
    </source>
</evidence>
<dbReference type="InterPro" id="IPR008978">
    <property type="entry name" value="HSP20-like_chaperone"/>
</dbReference>
<proteinExistence type="inferred from homology"/>
<dbReference type="GO" id="GO:0042026">
    <property type="term" value="P:protein refolding"/>
    <property type="evidence" value="ECO:0007669"/>
    <property type="project" value="TreeGrafter"/>
</dbReference>
<dbReference type="InterPro" id="IPR001436">
    <property type="entry name" value="Alpha-crystallin/sHSP_animal"/>
</dbReference>
<dbReference type="EMBL" id="LN902841">
    <property type="protein sequence ID" value="CDS41034.1"/>
    <property type="molecule type" value="Genomic_DNA"/>
</dbReference>
<feature type="region of interest" description="Disordered" evidence="3">
    <location>
        <begin position="227"/>
        <end position="267"/>
    </location>
</feature>
<dbReference type="GO" id="GO:0051082">
    <property type="term" value="F:unfolded protein binding"/>
    <property type="evidence" value="ECO:0007669"/>
    <property type="project" value="TreeGrafter"/>
</dbReference>
<dbReference type="STRING" id="6211.A0A068Y957"/>
<gene>
    <name evidence="5" type="ORF">EmuJ_000864800</name>
</gene>
<dbReference type="Pfam" id="PF00011">
    <property type="entry name" value="HSP20"/>
    <property type="match status" value="2"/>
</dbReference>
<dbReference type="CDD" id="cd06526">
    <property type="entry name" value="metazoan_ACD"/>
    <property type="match status" value="2"/>
</dbReference>
<dbReference type="Proteomes" id="UP000017246">
    <property type="component" value="Unassembled WGS sequence"/>
</dbReference>
<accession>A0A068Y957</accession>
<evidence type="ECO:0000313" key="6">
    <source>
        <dbReference type="Proteomes" id="UP000017246"/>
    </source>
</evidence>
<dbReference type="InterPro" id="IPR002068">
    <property type="entry name" value="A-crystallin/Hsp20_dom"/>
</dbReference>
<evidence type="ECO:0000313" key="5">
    <source>
        <dbReference type="EMBL" id="CDS41034.1"/>
    </source>
</evidence>
<feature type="compositionally biased region" description="Low complexity" evidence="3">
    <location>
        <begin position="231"/>
        <end position="254"/>
    </location>
</feature>
<dbReference type="OMA" id="WFEDMRR"/>
<feature type="domain" description="SHSP" evidence="4">
    <location>
        <begin position="128"/>
        <end position="235"/>
    </location>
</feature>
<dbReference type="PANTHER" id="PTHR45640">
    <property type="entry name" value="HEAT SHOCK PROTEIN HSP-12.2-RELATED"/>
    <property type="match status" value="1"/>
</dbReference>
<dbReference type="AlphaFoldDB" id="A0A068Y957"/>
<evidence type="ECO:0000259" key="4">
    <source>
        <dbReference type="PROSITE" id="PS01031"/>
    </source>
</evidence>
<dbReference type="GO" id="GO:0005634">
    <property type="term" value="C:nucleus"/>
    <property type="evidence" value="ECO:0007669"/>
    <property type="project" value="TreeGrafter"/>
</dbReference>